<reference evidence="3" key="1">
    <citation type="journal article" date="2014" name="Int. J. Syst. Evol. Microbiol.">
        <title>Complete genome sequence of Corynebacterium casei LMG S-19264T (=DSM 44701T), isolated from a smear-ripened cheese.</title>
        <authorList>
            <consortium name="US DOE Joint Genome Institute (JGI-PGF)"/>
            <person name="Walter F."/>
            <person name="Albersmeier A."/>
            <person name="Kalinowski J."/>
            <person name="Ruckert C."/>
        </authorList>
    </citation>
    <scope>NUCLEOTIDE SEQUENCE</scope>
    <source>
        <strain evidence="3">CGMCC 1.8984</strain>
    </source>
</reference>
<organism evidence="3 4">
    <name type="scientific">Agromyces bauzanensis</name>
    <dbReference type="NCBI Taxonomy" id="1308924"/>
    <lineage>
        <taxon>Bacteria</taxon>
        <taxon>Bacillati</taxon>
        <taxon>Actinomycetota</taxon>
        <taxon>Actinomycetes</taxon>
        <taxon>Micrococcales</taxon>
        <taxon>Microbacteriaceae</taxon>
        <taxon>Agromyces</taxon>
    </lineage>
</organism>
<gene>
    <name evidence="3" type="ORF">GCM10011372_35390</name>
</gene>
<accession>A0A917UXQ5</accession>
<keyword evidence="1" id="KW-0378">Hydrolase</keyword>
<dbReference type="Gene3D" id="3.40.50.1820">
    <property type="entry name" value="alpha/beta hydrolase"/>
    <property type="match status" value="1"/>
</dbReference>
<dbReference type="InterPro" id="IPR029058">
    <property type="entry name" value="AB_hydrolase_fold"/>
</dbReference>
<dbReference type="Pfam" id="PF02129">
    <property type="entry name" value="Peptidase_S15"/>
    <property type="match status" value="1"/>
</dbReference>
<dbReference type="EMBL" id="BMMD01000037">
    <property type="protein sequence ID" value="GGJ93887.1"/>
    <property type="molecule type" value="Genomic_DNA"/>
</dbReference>
<protein>
    <submittedName>
        <fullName evidence="3">X-Pro dipeptidyl-peptidase</fullName>
    </submittedName>
</protein>
<feature type="domain" description="Xaa-Pro dipeptidyl-peptidase C-terminal" evidence="2">
    <location>
        <begin position="311"/>
        <end position="559"/>
    </location>
</feature>
<dbReference type="Proteomes" id="UP000636956">
    <property type="component" value="Unassembled WGS sequence"/>
</dbReference>
<evidence type="ECO:0000259" key="2">
    <source>
        <dbReference type="SMART" id="SM00939"/>
    </source>
</evidence>
<dbReference type="Pfam" id="PF08530">
    <property type="entry name" value="PepX_C"/>
    <property type="match status" value="1"/>
</dbReference>
<dbReference type="InterPro" id="IPR000383">
    <property type="entry name" value="Xaa-Pro-like_dom"/>
</dbReference>
<dbReference type="RefSeq" id="WP_188744723.1">
    <property type="nucleotide sequence ID" value="NZ_BAABFW010000057.1"/>
</dbReference>
<dbReference type="SUPFAM" id="SSF49785">
    <property type="entry name" value="Galactose-binding domain-like"/>
    <property type="match status" value="1"/>
</dbReference>
<reference evidence="3" key="2">
    <citation type="submission" date="2020-09" db="EMBL/GenBank/DDBJ databases">
        <authorList>
            <person name="Sun Q."/>
            <person name="Zhou Y."/>
        </authorList>
    </citation>
    <scope>NUCLEOTIDE SEQUENCE</scope>
    <source>
        <strain evidence="3">CGMCC 1.8984</strain>
    </source>
</reference>
<dbReference type="InterPro" id="IPR008979">
    <property type="entry name" value="Galactose-bd-like_sf"/>
</dbReference>
<name>A0A917UXQ5_9MICO</name>
<proteinExistence type="predicted"/>
<dbReference type="PANTHER" id="PTHR43056:SF10">
    <property type="entry name" value="COCE_NOND FAMILY, PUTATIVE (AFU_ORTHOLOGUE AFUA_7G00600)-RELATED"/>
    <property type="match status" value="1"/>
</dbReference>
<comment type="caution">
    <text evidence="3">The sequence shown here is derived from an EMBL/GenBank/DDBJ whole genome shotgun (WGS) entry which is preliminary data.</text>
</comment>
<dbReference type="SMART" id="SM00939">
    <property type="entry name" value="PepX_C"/>
    <property type="match status" value="1"/>
</dbReference>
<evidence type="ECO:0000313" key="4">
    <source>
        <dbReference type="Proteomes" id="UP000636956"/>
    </source>
</evidence>
<dbReference type="Gene3D" id="2.60.120.260">
    <property type="entry name" value="Galactose-binding domain-like"/>
    <property type="match status" value="1"/>
</dbReference>
<dbReference type="InterPro" id="IPR005674">
    <property type="entry name" value="CocE/Ser_esterase"/>
</dbReference>
<dbReference type="Gene3D" id="1.10.3020.10">
    <property type="entry name" value="alpha-amino acid ester hydrolase ( Helical cap domain)"/>
    <property type="match status" value="1"/>
</dbReference>
<dbReference type="AlphaFoldDB" id="A0A917UXQ5"/>
<evidence type="ECO:0000313" key="3">
    <source>
        <dbReference type="EMBL" id="GGJ93887.1"/>
    </source>
</evidence>
<dbReference type="InterPro" id="IPR013736">
    <property type="entry name" value="Xaa-Pro_dipept_C"/>
</dbReference>
<evidence type="ECO:0000256" key="1">
    <source>
        <dbReference type="ARBA" id="ARBA00022801"/>
    </source>
</evidence>
<dbReference type="NCBIfam" id="TIGR00976">
    <property type="entry name" value="CocE_NonD"/>
    <property type="match status" value="1"/>
</dbReference>
<dbReference type="PANTHER" id="PTHR43056">
    <property type="entry name" value="PEPTIDASE S9 PROLYL OLIGOPEPTIDASE"/>
    <property type="match status" value="1"/>
</dbReference>
<dbReference type="InterPro" id="IPR050585">
    <property type="entry name" value="Xaa-Pro_dipeptidyl-ppase/CocE"/>
</dbReference>
<sequence>MASEIVVEKNVMVQMRDGVLLATDIYRPADAGPLPAIVQRMPYDKEGVALRNFAFEVMRAVQAGYVCVVQDTRGRYLSEGEFNPFFDEGRDGFDTVAWVAQQPWCDGNVGMAGGSYFGATQWRAASESPEALKAMVPFVTAADYHEGWTYQGGAFELGFNLHWTLIFLATGELAREIAKGNADPGEFGALIAAINDNDALFERLPLTDLPLLKRLAPYYLDWLDHPSYDDYWKAIAPKESHSKITIPTLNIGGWYDLFLGGTIANFVALKDKGAQLLIGPWAHGATTGWFNDRSYGFLANYAALDPTAIHVRWFDRYLKGIDNGVDAAAPVRLFVMGIDQWRDEQDWPLPDTHFTPFYLRAGGALSTELPGGEDSSSYDYDPADPVPTCGGPTFLPGLFIAANAGPRDQRAIDGRADVLTFQTEPLTKDTEVTGPIELVLYASSSARDTDFTGKLVDVHPDGRAEHLTDGILRARYRNSMSAPEMLTPGEVYELHIDLWATANVFRAGHRIRLDISSSNFPRFDRNTNTGNTVATDTADALVVATNRVYHDAGHPSHVILPLIERQL</sequence>
<dbReference type="GO" id="GO:0008239">
    <property type="term" value="F:dipeptidyl-peptidase activity"/>
    <property type="evidence" value="ECO:0007669"/>
    <property type="project" value="InterPro"/>
</dbReference>
<dbReference type="SUPFAM" id="SSF53474">
    <property type="entry name" value="alpha/beta-Hydrolases"/>
    <property type="match status" value="1"/>
</dbReference>
<keyword evidence="4" id="KW-1185">Reference proteome</keyword>